<accession>A0ABX0MXM0</accession>
<proteinExistence type="predicted"/>
<keyword evidence="2" id="KW-1185">Reference proteome</keyword>
<dbReference type="EMBL" id="WHJF01000051">
    <property type="protein sequence ID" value="NHZ64327.1"/>
    <property type="molecule type" value="Genomic_DNA"/>
</dbReference>
<name>A0ABX0MXM0_9BURK</name>
<sequence>MTSTDLAERPLRLPPLPGLLDDTLDQAIRARQRRVLVVDHPGMHLGALSVPDMAIDRAVIGACLYGRDAALLLDARIAAATGRVRDAAVFLRIALAIEGRDGALPDLALKYSALHRRSVHDAYWFFPRPLGTFDDSVDHIERLFQAGAQHESVQTLALELAGRREVARLQAPIEALLEVEPLSAWAHLALARMGVAGKATRHYVASVLGSGQQASIGSALAIAAADPRLADDGLLDTICRAGIDAGAPGAIDDLAWAMLTCRHPRARCDCAATLIDLPVALRTRVIALAGYMDGLIAACADIAASENAISPEQADVLLLGLGEVPLEARVEPNDRQSKSAALRKLVLRVCRACHIGVSNDADRCAWQADAILAHPHIAAGVRVRHGAVLRGFVPPFDAAMAELTHGLRQWLYIERAVCANVPFSMSAVDVARRQELALMIAQLADQADAD</sequence>
<dbReference type="Proteomes" id="UP000610594">
    <property type="component" value="Unassembled WGS sequence"/>
</dbReference>
<reference evidence="1 2" key="1">
    <citation type="submission" date="2019-10" db="EMBL/GenBank/DDBJ databases">
        <title>Taxonomy of Antarctic Massilia spp.: description of Massilia rubra sp. nov., Massilia aquatica sp. nov., Massilia mucilaginosa sp. nov., Massilia frigida sp. nov. isolated from streams, lakes and regoliths.</title>
        <authorList>
            <person name="Holochova P."/>
            <person name="Sedlacek I."/>
            <person name="Kralova S."/>
            <person name="Maslanova I."/>
            <person name="Busse H.-J."/>
            <person name="Stankova E."/>
            <person name="Vrbovska V."/>
            <person name="Kovarovic V."/>
            <person name="Bartak M."/>
            <person name="Svec P."/>
            <person name="Pantucek R."/>
        </authorList>
    </citation>
    <scope>NUCLEOTIDE SEQUENCE [LARGE SCALE GENOMIC DNA]</scope>
    <source>
        <strain evidence="1 2">CCM 8694</strain>
    </source>
</reference>
<comment type="caution">
    <text evidence="1">The sequence shown here is derived from an EMBL/GenBank/DDBJ whole genome shotgun (WGS) entry which is preliminary data.</text>
</comment>
<protein>
    <submittedName>
        <fullName evidence="1">Uncharacterized protein</fullName>
    </submittedName>
</protein>
<dbReference type="RefSeq" id="WP_167238371.1">
    <property type="nucleotide sequence ID" value="NZ_WHJF01000051.1"/>
</dbReference>
<gene>
    <name evidence="1" type="ORF">F1735_18810</name>
</gene>
<organism evidence="1 2">
    <name type="scientific">Massilia genomosp. 1</name>
    <dbReference type="NCBI Taxonomy" id="2609280"/>
    <lineage>
        <taxon>Bacteria</taxon>
        <taxon>Pseudomonadati</taxon>
        <taxon>Pseudomonadota</taxon>
        <taxon>Betaproteobacteria</taxon>
        <taxon>Burkholderiales</taxon>
        <taxon>Oxalobacteraceae</taxon>
        <taxon>Telluria group</taxon>
        <taxon>Massilia</taxon>
    </lineage>
</organism>
<evidence type="ECO:0000313" key="1">
    <source>
        <dbReference type="EMBL" id="NHZ64327.1"/>
    </source>
</evidence>
<evidence type="ECO:0000313" key="2">
    <source>
        <dbReference type="Proteomes" id="UP000610594"/>
    </source>
</evidence>